<dbReference type="OMA" id="AEHKYAV"/>
<comment type="subcellular location">
    <subcellularLocation>
        <location evidence="1">Endoplasmic reticulum membrane</location>
        <topology evidence="1">Multi-pass membrane protein</topology>
    </subcellularLocation>
</comment>
<dbReference type="GO" id="GO:0042765">
    <property type="term" value="C:GPI-anchor transamidase complex"/>
    <property type="evidence" value="ECO:0007669"/>
    <property type="project" value="InterPro"/>
</dbReference>
<evidence type="ECO:0000256" key="6">
    <source>
        <dbReference type="ARBA" id="ARBA00022824"/>
    </source>
</evidence>
<dbReference type="OrthoDB" id="28748at2759"/>
<evidence type="ECO:0000256" key="1">
    <source>
        <dbReference type="ARBA" id="ARBA00004477"/>
    </source>
</evidence>
<proteinExistence type="inferred from homology"/>
<reference evidence="11 12" key="1">
    <citation type="journal article" date="2013" name="Nature">
        <title>Insights into bilaterian evolution from three spiralian genomes.</title>
        <authorList>
            <person name="Simakov O."/>
            <person name="Marletaz F."/>
            <person name="Cho S.J."/>
            <person name="Edsinger-Gonzales E."/>
            <person name="Havlak P."/>
            <person name="Hellsten U."/>
            <person name="Kuo D.H."/>
            <person name="Larsson T."/>
            <person name="Lv J."/>
            <person name="Arendt D."/>
            <person name="Savage R."/>
            <person name="Osoegawa K."/>
            <person name="de Jong P."/>
            <person name="Grimwood J."/>
            <person name="Chapman J.A."/>
            <person name="Shapiro H."/>
            <person name="Aerts A."/>
            <person name="Otillar R.P."/>
            <person name="Terry A.Y."/>
            <person name="Boore J.L."/>
            <person name="Grigoriev I.V."/>
            <person name="Lindberg D.R."/>
            <person name="Seaver E.C."/>
            <person name="Weisblat D.A."/>
            <person name="Putnam N.H."/>
            <person name="Rokhsar D.S."/>
        </authorList>
    </citation>
    <scope>NUCLEOTIDE SEQUENCE [LARGE SCALE GENOMIC DNA]</scope>
</reference>
<comment type="similarity">
    <text evidence="3">Belongs to the PIGS family.</text>
</comment>
<gene>
    <name evidence="11" type="ORF">LOTGIDRAFT_123335</name>
</gene>
<dbReference type="Pfam" id="PF10510">
    <property type="entry name" value="PIG-S"/>
    <property type="match status" value="1"/>
</dbReference>
<dbReference type="CTD" id="20232229"/>
<dbReference type="UniPathway" id="UPA00196"/>
<comment type="pathway">
    <text evidence="2">Glycolipid biosynthesis; glycosylphosphatidylinositol-anchor biosynthesis.</text>
</comment>
<dbReference type="GeneID" id="20232229"/>
<evidence type="ECO:0000256" key="7">
    <source>
        <dbReference type="ARBA" id="ARBA00022989"/>
    </source>
</evidence>
<dbReference type="KEGG" id="lgi:LOTGIDRAFT_123335"/>
<dbReference type="Proteomes" id="UP000030746">
    <property type="component" value="Unassembled WGS sequence"/>
</dbReference>
<keyword evidence="9" id="KW-0325">Glycoprotein</keyword>
<dbReference type="AlphaFoldDB" id="V3ZH37"/>
<feature type="transmembrane region" description="Helical" evidence="10">
    <location>
        <begin position="510"/>
        <end position="532"/>
    </location>
</feature>
<dbReference type="InterPro" id="IPR019540">
    <property type="entry name" value="PtdIno-glycan_biosynth_class_S"/>
</dbReference>
<dbReference type="EMBL" id="KB202408">
    <property type="protein sequence ID" value="ESO90553.1"/>
    <property type="molecule type" value="Genomic_DNA"/>
</dbReference>
<keyword evidence="8 10" id="KW-0472">Membrane</keyword>
<name>V3ZH37_LOTGI</name>
<evidence type="ECO:0008006" key="13">
    <source>
        <dbReference type="Google" id="ProtNLM"/>
    </source>
</evidence>
<feature type="transmembrane region" description="Helical" evidence="10">
    <location>
        <begin position="15"/>
        <end position="34"/>
    </location>
</feature>
<protein>
    <recommendedName>
        <fullName evidence="13">GPI transamidase component PIG-S</fullName>
    </recommendedName>
</protein>
<organism evidence="11 12">
    <name type="scientific">Lottia gigantea</name>
    <name type="common">Giant owl limpet</name>
    <dbReference type="NCBI Taxonomy" id="225164"/>
    <lineage>
        <taxon>Eukaryota</taxon>
        <taxon>Metazoa</taxon>
        <taxon>Spiralia</taxon>
        <taxon>Lophotrochozoa</taxon>
        <taxon>Mollusca</taxon>
        <taxon>Gastropoda</taxon>
        <taxon>Patellogastropoda</taxon>
        <taxon>Lottioidea</taxon>
        <taxon>Lottiidae</taxon>
        <taxon>Lottia</taxon>
    </lineage>
</organism>
<evidence type="ECO:0000256" key="9">
    <source>
        <dbReference type="ARBA" id="ARBA00023180"/>
    </source>
</evidence>
<evidence type="ECO:0000313" key="12">
    <source>
        <dbReference type="Proteomes" id="UP000030746"/>
    </source>
</evidence>
<keyword evidence="4" id="KW-0337">GPI-anchor biosynthesis</keyword>
<dbReference type="RefSeq" id="XP_009058874.1">
    <property type="nucleotide sequence ID" value="XM_009060626.1"/>
</dbReference>
<dbReference type="STRING" id="225164.V3ZH37"/>
<accession>V3ZH37</accession>
<sequence length="544" mass="62085">MAESKHEEDEKANQAYAALGIGIICIIIGVPLWWKTTEVYRVQLPYNDISDLSQIPLVYLTDIEVISLDKKLDSNLVQISQQLQEDLSRKRGEEVTPIYRVTVRESVGDEQSIFNKYDNKDLSNIDKLLSELSPLQRNKYLIFLIPSNNGKLNVFIGKYYNSFVSSNGKLDKIIPLISKTVQMTIVKEQSVVKSIFNAKGARSLKPDKESMRSVRYNTGYDLTFTLTVPQPDIFDVSWNIREAVDTYLKPLVDHLKEFTQLKINSQIHYFTTLQRKPQKDEKLNEYYFLEQDLPHLINPIESTLGTSASNNPELNFIVYIPTRDQSPLYIKDKNGVKVPTNSFLSPRWGGVMIFNVPEFNESTPLPFPVKVEGKNIMEVFLTQIRLLLNLNSPTSSHEVWFDPVEVNGISNMEIDVWLRNRCFENLATSINTLQSLAQLLGQISNIVIKDDIGSQVEAAVREIKSSLKYLSTGNLVDAFHSSKRAIIASEKAFFDPSLLELLYFPEDQKFAIYIPLFLPISIPLITAMMHAIKWFKGTKKPKTD</sequence>
<keyword evidence="7 10" id="KW-1133">Transmembrane helix</keyword>
<keyword evidence="12" id="KW-1185">Reference proteome</keyword>
<dbReference type="GO" id="GO:0016255">
    <property type="term" value="P:attachment of GPI anchor to protein"/>
    <property type="evidence" value="ECO:0007669"/>
    <property type="project" value="InterPro"/>
</dbReference>
<evidence type="ECO:0000313" key="11">
    <source>
        <dbReference type="EMBL" id="ESO90553.1"/>
    </source>
</evidence>
<dbReference type="PANTHER" id="PTHR21072:SF13">
    <property type="entry name" value="GPI TRANSAMIDASE COMPONENT PIG-S"/>
    <property type="match status" value="1"/>
</dbReference>
<keyword evidence="5 10" id="KW-0812">Transmembrane</keyword>
<evidence type="ECO:0000256" key="5">
    <source>
        <dbReference type="ARBA" id="ARBA00022692"/>
    </source>
</evidence>
<keyword evidence="6" id="KW-0256">Endoplasmic reticulum</keyword>
<dbReference type="GO" id="GO:0006506">
    <property type="term" value="P:GPI anchor biosynthetic process"/>
    <property type="evidence" value="ECO:0007669"/>
    <property type="project" value="UniProtKB-UniPathway"/>
</dbReference>
<evidence type="ECO:0000256" key="8">
    <source>
        <dbReference type="ARBA" id="ARBA00023136"/>
    </source>
</evidence>
<evidence type="ECO:0000256" key="2">
    <source>
        <dbReference type="ARBA" id="ARBA00004687"/>
    </source>
</evidence>
<dbReference type="PANTHER" id="PTHR21072">
    <property type="entry name" value="GPI TRANSAMIDASE COMPONENT PIG-S"/>
    <property type="match status" value="1"/>
</dbReference>
<evidence type="ECO:0000256" key="4">
    <source>
        <dbReference type="ARBA" id="ARBA00022502"/>
    </source>
</evidence>
<dbReference type="HOGENOM" id="CLU_010026_3_1_1"/>
<evidence type="ECO:0000256" key="3">
    <source>
        <dbReference type="ARBA" id="ARBA00005316"/>
    </source>
</evidence>
<evidence type="ECO:0000256" key="10">
    <source>
        <dbReference type="SAM" id="Phobius"/>
    </source>
</evidence>